<sequence length="441" mass="49086">MENMFKASWQHHKSLLILALPMILSNISTPLLGLVDTAVIGHLSESVFLAGVAIGSMLISLIYWLAGFLRMATTGLVAAAFGADDKMRQMTLLKQGLVFALMLGLALLALSPFISWLINQYFSGSEQALGYAQTYVSIRLYSAPAALMNLVLLGYMLGMGNSRGPFYLVLVTNVFNILLDLLLVVYLDWQVEGVAWASCIAEYLAFIFGCYWVKKIAEQHGYSLYQVLKQKVAGFKPLMRANSDIFIRSLFLQFCFAFMTYYGGILGDTVLAANAVLLNFLLLVSFAIDGVAYATEAKVGQAKGANNTALQHLWVSLSLFWGCIFSLIYCFGFFVFGEHVINLLTDIELVRITANDYLFWLYFLPVLAVASFVFDGVFIGLMNTKAMRNSMIFSAVAGFFTVFIILKPMGNHALWAAMSSFMLLRGVSLGLIYWRQYYRGR</sequence>
<dbReference type="GO" id="GO:0015297">
    <property type="term" value="F:antiporter activity"/>
    <property type="evidence" value="ECO:0007669"/>
    <property type="project" value="InterPro"/>
</dbReference>
<dbReference type="Proteomes" id="UP000006201">
    <property type="component" value="Unassembled WGS sequence"/>
</dbReference>
<evidence type="ECO:0000256" key="6">
    <source>
        <dbReference type="SAM" id="Phobius"/>
    </source>
</evidence>
<proteinExistence type="inferred from homology"/>
<dbReference type="GO" id="GO:0005886">
    <property type="term" value="C:plasma membrane"/>
    <property type="evidence" value="ECO:0007669"/>
    <property type="project" value="TreeGrafter"/>
</dbReference>
<feature type="transmembrane region" description="Helical" evidence="6">
    <location>
        <begin position="47"/>
        <end position="66"/>
    </location>
</feature>
<dbReference type="STRING" id="87626.PTD2_16846"/>
<organism evidence="7 8">
    <name type="scientific">Pseudoalteromonas tunicata D2</name>
    <dbReference type="NCBI Taxonomy" id="87626"/>
    <lineage>
        <taxon>Bacteria</taxon>
        <taxon>Pseudomonadati</taxon>
        <taxon>Pseudomonadota</taxon>
        <taxon>Gammaproteobacteria</taxon>
        <taxon>Alteromonadales</taxon>
        <taxon>Pseudoalteromonadaceae</taxon>
        <taxon>Pseudoalteromonas</taxon>
    </lineage>
</organism>
<dbReference type="InterPro" id="IPR002528">
    <property type="entry name" value="MATE_fam"/>
</dbReference>
<gene>
    <name evidence="7" type="ORF">PTD2_16846</name>
</gene>
<accession>A4CEV3</accession>
<evidence type="ECO:0000256" key="4">
    <source>
        <dbReference type="ARBA" id="ARBA00022989"/>
    </source>
</evidence>
<evidence type="ECO:0000256" key="5">
    <source>
        <dbReference type="ARBA" id="ARBA00023136"/>
    </source>
</evidence>
<feature type="transmembrane region" description="Helical" evidence="6">
    <location>
        <begin position="313"/>
        <end position="337"/>
    </location>
</feature>
<dbReference type="GO" id="GO:0042910">
    <property type="term" value="F:xenobiotic transmembrane transporter activity"/>
    <property type="evidence" value="ECO:0007669"/>
    <property type="project" value="InterPro"/>
</dbReference>
<keyword evidence="3 6" id="KW-0812">Transmembrane</keyword>
<feature type="transmembrane region" description="Helical" evidence="6">
    <location>
        <begin position="271"/>
        <end position="292"/>
    </location>
</feature>
<dbReference type="CDD" id="cd13136">
    <property type="entry name" value="MATE_DinF_like"/>
    <property type="match status" value="1"/>
</dbReference>
<keyword evidence="4 6" id="KW-1133">Transmembrane helix</keyword>
<dbReference type="AlphaFoldDB" id="A4CEV3"/>
<dbReference type="PANTHER" id="PTHR42893:SF46">
    <property type="entry name" value="PROTEIN DETOXIFICATION 44, CHLOROPLASTIC"/>
    <property type="match status" value="1"/>
</dbReference>
<dbReference type="HOGENOM" id="CLU_012893_16_0_6"/>
<comment type="caution">
    <text evidence="7">The sequence shown here is derived from an EMBL/GenBank/DDBJ whole genome shotgun (WGS) entry which is preliminary data.</text>
</comment>
<dbReference type="Pfam" id="PF01554">
    <property type="entry name" value="MatE"/>
    <property type="match status" value="2"/>
</dbReference>
<evidence type="ECO:0000313" key="7">
    <source>
        <dbReference type="EMBL" id="EAR26832.1"/>
    </source>
</evidence>
<feature type="transmembrane region" description="Helical" evidence="6">
    <location>
        <begin position="138"/>
        <end position="158"/>
    </location>
</feature>
<evidence type="ECO:0000256" key="2">
    <source>
        <dbReference type="ARBA" id="ARBA00010199"/>
    </source>
</evidence>
<dbReference type="PANTHER" id="PTHR42893">
    <property type="entry name" value="PROTEIN DETOXIFICATION 44, CHLOROPLASTIC-RELATED"/>
    <property type="match status" value="1"/>
</dbReference>
<feature type="transmembrane region" description="Helical" evidence="6">
    <location>
        <begin position="245"/>
        <end position="265"/>
    </location>
</feature>
<evidence type="ECO:0000313" key="8">
    <source>
        <dbReference type="Proteomes" id="UP000006201"/>
    </source>
</evidence>
<dbReference type="InterPro" id="IPR044644">
    <property type="entry name" value="DinF-like"/>
</dbReference>
<feature type="transmembrane region" description="Helical" evidence="6">
    <location>
        <begin position="390"/>
        <end position="406"/>
    </location>
</feature>
<name>A4CEV3_9GAMM</name>
<dbReference type="eggNOG" id="COG0534">
    <property type="taxonomic scope" value="Bacteria"/>
</dbReference>
<evidence type="ECO:0000256" key="3">
    <source>
        <dbReference type="ARBA" id="ARBA00022692"/>
    </source>
</evidence>
<feature type="transmembrane region" description="Helical" evidence="6">
    <location>
        <begin position="165"/>
        <end position="187"/>
    </location>
</feature>
<comment type="subcellular location">
    <subcellularLocation>
        <location evidence="1">Membrane</location>
        <topology evidence="1">Multi-pass membrane protein</topology>
    </subcellularLocation>
</comment>
<dbReference type="EMBL" id="AAOH01000009">
    <property type="protein sequence ID" value="EAR26832.1"/>
    <property type="molecule type" value="Genomic_DNA"/>
</dbReference>
<evidence type="ECO:0000256" key="1">
    <source>
        <dbReference type="ARBA" id="ARBA00004141"/>
    </source>
</evidence>
<reference evidence="7 8" key="1">
    <citation type="submission" date="2006-02" db="EMBL/GenBank/DDBJ databases">
        <authorList>
            <person name="Moran M.A."/>
            <person name="Kjelleberg S."/>
            <person name="Egan S."/>
            <person name="Saunders N."/>
            <person name="Thomas T."/>
            <person name="Ferriera S."/>
            <person name="Johnson J."/>
            <person name="Kravitz S."/>
            <person name="Halpern A."/>
            <person name="Remington K."/>
            <person name="Beeson K."/>
            <person name="Tran B."/>
            <person name="Rogers Y.-H."/>
            <person name="Friedman R."/>
            <person name="Venter J.C."/>
        </authorList>
    </citation>
    <scope>NUCLEOTIDE SEQUENCE [LARGE SCALE GENOMIC DNA]</scope>
    <source>
        <strain evidence="7 8">D2</strain>
    </source>
</reference>
<keyword evidence="8" id="KW-1185">Reference proteome</keyword>
<protein>
    <submittedName>
        <fullName evidence="7">DNA-damage-inducible protein F (Putative NA+ driven efflux pump)</fullName>
    </submittedName>
</protein>
<feature type="transmembrane region" description="Helical" evidence="6">
    <location>
        <begin position="357"/>
        <end position="378"/>
    </location>
</feature>
<feature type="transmembrane region" description="Helical" evidence="6">
    <location>
        <begin position="193"/>
        <end position="213"/>
    </location>
</feature>
<comment type="similarity">
    <text evidence="2">Belongs to the multi antimicrobial extrusion (MATE) (TC 2.A.66.1) family.</text>
</comment>
<keyword evidence="5 6" id="KW-0472">Membrane</keyword>
<feature type="transmembrane region" description="Helical" evidence="6">
    <location>
        <begin position="412"/>
        <end position="434"/>
    </location>
</feature>
<dbReference type="NCBIfam" id="TIGR00797">
    <property type="entry name" value="matE"/>
    <property type="match status" value="1"/>
</dbReference>
<feature type="transmembrane region" description="Helical" evidence="6">
    <location>
        <begin position="96"/>
        <end position="118"/>
    </location>
</feature>